<keyword evidence="9 13" id="KW-0249">Electron transport</keyword>
<evidence type="ECO:0000256" key="2">
    <source>
        <dbReference type="ARBA" id="ARBA00009819"/>
    </source>
</evidence>
<sequence length="448" mass="49652">MMDVLTLSRLQFAITSMFHFIFVPLTLGLSVLVAMMETRYVLTGNEMYKRMTKFWGKLFLINFALGVVTGITMEFQFGMNWAEYSRYVGDIFGAPLAIEATVAFFMESVFIGVWAFGWEKVGKRFHAVSIWLVALATNLSGLWILLANGWMQHPVGYVLRNGRAEMVDFMALITNPFGLLKFGHQIVSGYTVAGFFVMGISAYHLLKARNREFFKASFGMAAVFALAASIMVGVIGDFHAADVAKTQPAKFAAMEAVWNSCNNAPMHLIAFPDEKNECNLVTALPVPGLLSFLAFHDTNAQIRGITSFPKDERPPVLPVFLSFRLMVGLGTLFILLSAAGLFLSKNGLLEKYPLFLKLLVLCIPLPYIANQLGWIVSEVGRQPWIVYGIMKTSDAVSKSLEMSQVIGSLLGFTLLYGLLGFVDIYLLAKFARKGPEETHVGASNAFRN</sequence>
<evidence type="ECO:0000256" key="9">
    <source>
        <dbReference type="ARBA" id="ARBA00022982"/>
    </source>
</evidence>
<keyword evidence="3 13" id="KW-0813">Transport</keyword>
<reference evidence="14 15" key="1">
    <citation type="submission" date="2020-12" db="EMBL/GenBank/DDBJ databases">
        <title>Geomonas sp. Red421, isolated from paddy soil.</title>
        <authorList>
            <person name="Xu Z."/>
            <person name="Zhang Z."/>
            <person name="Masuda Y."/>
            <person name="Itoh H."/>
            <person name="Senoo K."/>
        </authorList>
    </citation>
    <scope>NUCLEOTIDE SEQUENCE [LARGE SCALE GENOMIC DNA]</scope>
    <source>
        <strain evidence="14 15">Red421</strain>
    </source>
</reference>
<dbReference type="PANTHER" id="PTHR30365:SF0">
    <property type="entry name" value="CYTOCHROME BD-I UBIQUINOL OXIDASE SUBUNIT 1"/>
    <property type="match status" value="1"/>
</dbReference>
<dbReference type="EMBL" id="JAEMHL010000002">
    <property type="protein sequence ID" value="MBJ6749293.1"/>
    <property type="molecule type" value="Genomic_DNA"/>
</dbReference>
<evidence type="ECO:0000256" key="7">
    <source>
        <dbReference type="ARBA" id="ARBA00022692"/>
    </source>
</evidence>
<keyword evidence="8 13" id="KW-0479">Metal-binding</keyword>
<keyword evidence="10 13" id="KW-1133">Transmembrane helix</keyword>
<keyword evidence="5" id="KW-0997">Cell inner membrane</keyword>
<keyword evidence="6 13" id="KW-0349">Heme</keyword>
<comment type="similarity">
    <text evidence="2 13">Belongs to the cytochrome ubiquinol oxidase subunit 1 family.</text>
</comment>
<evidence type="ECO:0000256" key="13">
    <source>
        <dbReference type="PIRNR" id="PIRNR006446"/>
    </source>
</evidence>
<comment type="subcellular location">
    <subcellularLocation>
        <location evidence="1">Cell inner membrane</location>
        <topology evidence="1">Multi-pass membrane protein</topology>
    </subcellularLocation>
</comment>
<keyword evidence="11 13" id="KW-0408">Iron</keyword>
<organism evidence="14 15">
    <name type="scientific">Geomonas anaerohicana</name>
    <dbReference type="NCBI Taxonomy" id="2798583"/>
    <lineage>
        <taxon>Bacteria</taxon>
        <taxon>Pseudomonadati</taxon>
        <taxon>Thermodesulfobacteriota</taxon>
        <taxon>Desulfuromonadia</taxon>
        <taxon>Geobacterales</taxon>
        <taxon>Geobacteraceae</taxon>
        <taxon>Geomonas</taxon>
    </lineage>
</organism>
<keyword evidence="7 13" id="KW-0812">Transmembrane</keyword>
<dbReference type="PANTHER" id="PTHR30365">
    <property type="entry name" value="CYTOCHROME D UBIQUINOL OXIDASE"/>
    <property type="match status" value="1"/>
</dbReference>
<keyword evidence="4 13" id="KW-1003">Cell membrane</keyword>
<feature type="transmembrane region" description="Helical" evidence="13">
    <location>
        <begin position="92"/>
        <end position="116"/>
    </location>
</feature>
<feature type="transmembrane region" description="Helical" evidence="13">
    <location>
        <begin position="186"/>
        <end position="206"/>
    </location>
</feature>
<keyword evidence="12 13" id="KW-0472">Membrane</keyword>
<accession>A0ABS0YAE6</accession>
<dbReference type="Pfam" id="PF01654">
    <property type="entry name" value="Cyt_bd_oxida_I"/>
    <property type="match status" value="1"/>
</dbReference>
<proteinExistence type="inferred from homology"/>
<evidence type="ECO:0000256" key="3">
    <source>
        <dbReference type="ARBA" id="ARBA00022448"/>
    </source>
</evidence>
<keyword evidence="15" id="KW-1185">Reference proteome</keyword>
<gene>
    <name evidence="14" type="ORF">JFN91_03615</name>
</gene>
<feature type="transmembrane region" description="Helical" evidence="13">
    <location>
        <begin position="321"/>
        <end position="343"/>
    </location>
</feature>
<feature type="transmembrane region" description="Helical" evidence="13">
    <location>
        <begin position="54"/>
        <end position="72"/>
    </location>
</feature>
<evidence type="ECO:0000256" key="12">
    <source>
        <dbReference type="ARBA" id="ARBA00023136"/>
    </source>
</evidence>
<evidence type="ECO:0000256" key="4">
    <source>
        <dbReference type="ARBA" id="ARBA00022475"/>
    </source>
</evidence>
<name>A0ABS0YAE6_9BACT</name>
<feature type="transmembrane region" description="Helical" evidence="13">
    <location>
        <begin position="405"/>
        <end position="428"/>
    </location>
</feature>
<evidence type="ECO:0000256" key="11">
    <source>
        <dbReference type="ARBA" id="ARBA00023004"/>
    </source>
</evidence>
<feature type="transmembrane region" description="Helical" evidence="13">
    <location>
        <begin position="128"/>
        <end position="151"/>
    </location>
</feature>
<feature type="transmembrane region" description="Helical" evidence="13">
    <location>
        <begin position="218"/>
        <end position="236"/>
    </location>
</feature>
<evidence type="ECO:0000256" key="6">
    <source>
        <dbReference type="ARBA" id="ARBA00022617"/>
    </source>
</evidence>
<dbReference type="PIRSF" id="PIRSF006446">
    <property type="entry name" value="Cyt_quinol_oxidase_1"/>
    <property type="match status" value="1"/>
</dbReference>
<evidence type="ECO:0000313" key="14">
    <source>
        <dbReference type="EMBL" id="MBJ6749293.1"/>
    </source>
</evidence>
<comment type="caution">
    <text evidence="14">The sequence shown here is derived from an EMBL/GenBank/DDBJ whole genome shotgun (WGS) entry which is preliminary data.</text>
</comment>
<evidence type="ECO:0000256" key="5">
    <source>
        <dbReference type="ARBA" id="ARBA00022519"/>
    </source>
</evidence>
<dbReference type="InterPro" id="IPR002585">
    <property type="entry name" value="Cyt-d_ubiquinol_oxidase_su_1"/>
</dbReference>
<evidence type="ECO:0000256" key="8">
    <source>
        <dbReference type="ARBA" id="ARBA00022723"/>
    </source>
</evidence>
<feature type="transmembrane region" description="Helical" evidence="13">
    <location>
        <begin position="12"/>
        <end position="33"/>
    </location>
</feature>
<evidence type="ECO:0000256" key="1">
    <source>
        <dbReference type="ARBA" id="ARBA00004429"/>
    </source>
</evidence>
<evidence type="ECO:0000313" key="15">
    <source>
        <dbReference type="Proteomes" id="UP000614714"/>
    </source>
</evidence>
<protein>
    <submittedName>
        <fullName evidence="14">Cytochrome ubiquinol oxidase subunit I</fullName>
    </submittedName>
</protein>
<dbReference type="Proteomes" id="UP000614714">
    <property type="component" value="Unassembled WGS sequence"/>
</dbReference>
<feature type="transmembrane region" description="Helical" evidence="13">
    <location>
        <begin position="355"/>
        <end position="376"/>
    </location>
</feature>
<evidence type="ECO:0000256" key="10">
    <source>
        <dbReference type="ARBA" id="ARBA00022989"/>
    </source>
</evidence>